<gene>
    <name evidence="5" type="ORF">ENM11_04125</name>
</gene>
<dbReference type="InterPro" id="IPR037284">
    <property type="entry name" value="SUF_FeS_clus_asmbl_SufBD_sf"/>
</dbReference>
<dbReference type="PROSITE" id="PS50818">
    <property type="entry name" value="INTEIN_C_TER"/>
    <property type="match status" value="1"/>
</dbReference>
<dbReference type="EMBL" id="DRWN01000029">
    <property type="protein sequence ID" value="HHK68327.1"/>
    <property type="molecule type" value="Genomic_DNA"/>
</dbReference>
<dbReference type="SMART" id="SM00306">
    <property type="entry name" value="HintN"/>
    <property type="match status" value="1"/>
</dbReference>
<dbReference type="SMART" id="SM00305">
    <property type="entry name" value="HintC"/>
    <property type="match status" value="1"/>
</dbReference>
<dbReference type="PROSITE" id="PS50819">
    <property type="entry name" value="INTEIN_ENDONUCLEASE"/>
    <property type="match status" value="1"/>
</dbReference>
<comment type="similarity">
    <text evidence="3">Belongs to the iron-sulfur cluster assembly SufBD family.</text>
</comment>
<dbReference type="InterPro" id="IPR000825">
    <property type="entry name" value="SUF_FeS_clus_asmbl_SufBD_core"/>
</dbReference>
<dbReference type="Gene3D" id="3.10.28.10">
    <property type="entry name" value="Homing endonucleases"/>
    <property type="match status" value="1"/>
</dbReference>
<dbReference type="InterPro" id="IPR004042">
    <property type="entry name" value="Intein_endonuc_central"/>
</dbReference>
<dbReference type="InterPro" id="IPR004860">
    <property type="entry name" value="LAGLIDADG_dom"/>
</dbReference>
<dbReference type="PANTHER" id="PTHR30508">
    <property type="entry name" value="FES CLUSTER ASSEMBLY PROTEIN SUF"/>
    <property type="match status" value="1"/>
</dbReference>
<dbReference type="PRINTS" id="PR00379">
    <property type="entry name" value="INTEIN"/>
</dbReference>
<dbReference type="SUPFAM" id="SSF101960">
    <property type="entry name" value="Stabilizer of iron transporter SufD"/>
    <property type="match status" value="1"/>
</dbReference>
<name>A0A7C5Q6L5_CALS0</name>
<evidence type="ECO:0000313" key="5">
    <source>
        <dbReference type="EMBL" id="HHK68327.1"/>
    </source>
</evidence>
<dbReference type="SUPFAM" id="SSF51294">
    <property type="entry name" value="Hedgehog/intein (Hint) domain"/>
    <property type="match status" value="1"/>
</dbReference>
<dbReference type="InterPro" id="IPR055346">
    <property type="entry name" value="Fe-S_cluster_assembly_SufBD"/>
</dbReference>
<keyword evidence="1" id="KW-0068">Autocatalytic cleavage</keyword>
<dbReference type="PANTHER" id="PTHR30508:SF1">
    <property type="entry name" value="UPF0051 PROTEIN ABCI8, CHLOROPLASTIC-RELATED"/>
    <property type="match status" value="1"/>
</dbReference>
<protein>
    <recommendedName>
        <fullName evidence="4">DOD-type homing endonuclease domain-containing protein</fullName>
    </recommendedName>
</protein>
<dbReference type="Pfam" id="PF14528">
    <property type="entry name" value="LAGLIDADG_3"/>
    <property type="match status" value="1"/>
</dbReference>
<comment type="caution">
    <text evidence="5">The sequence shown here is derived from an EMBL/GenBank/DDBJ whole genome shotgun (WGS) entry which is preliminary data.</text>
</comment>
<dbReference type="GO" id="GO:0016226">
    <property type="term" value="P:iron-sulfur cluster assembly"/>
    <property type="evidence" value="ECO:0007669"/>
    <property type="project" value="InterPro"/>
</dbReference>
<dbReference type="InterPro" id="IPR030934">
    <property type="entry name" value="Intein_C"/>
</dbReference>
<dbReference type="InterPro" id="IPR006142">
    <property type="entry name" value="INTEIN"/>
</dbReference>
<keyword evidence="2" id="KW-0651">Protein splicing</keyword>
<dbReference type="InterPro" id="IPR003586">
    <property type="entry name" value="Hint_dom_C"/>
</dbReference>
<dbReference type="NCBIfam" id="TIGR01443">
    <property type="entry name" value="intein_Cterm"/>
    <property type="match status" value="1"/>
</dbReference>
<reference evidence="5" key="1">
    <citation type="journal article" date="2020" name="mSystems">
        <title>Genome- and Community-Level Interaction Insights into Carbon Utilization and Element Cycling Functions of Hydrothermarchaeota in Hydrothermal Sediment.</title>
        <authorList>
            <person name="Zhou Z."/>
            <person name="Liu Y."/>
            <person name="Xu W."/>
            <person name="Pan J."/>
            <person name="Luo Z.H."/>
            <person name="Li M."/>
        </authorList>
    </citation>
    <scope>NUCLEOTIDE SEQUENCE [LARGE SCALE GENOMIC DNA]</scope>
    <source>
        <strain evidence="5">SpSt-1056</strain>
    </source>
</reference>
<dbReference type="Gene3D" id="2.170.16.10">
    <property type="entry name" value="Hedgehog/Intein (Hint) domain"/>
    <property type="match status" value="1"/>
</dbReference>
<dbReference type="GO" id="GO:0016539">
    <property type="term" value="P:intein-mediated protein splicing"/>
    <property type="evidence" value="ECO:0007669"/>
    <property type="project" value="InterPro"/>
</dbReference>
<organism evidence="5">
    <name type="scientific">Caldiarchaeum subterraneum</name>
    <dbReference type="NCBI Taxonomy" id="311458"/>
    <lineage>
        <taxon>Archaea</taxon>
        <taxon>Nitrososphaerota</taxon>
        <taxon>Candidatus Caldarchaeales</taxon>
        <taxon>Candidatus Caldarchaeaceae</taxon>
        <taxon>Candidatus Caldarchaeum</taxon>
    </lineage>
</organism>
<sequence length="503" mass="56442">MNNDIKRIRDVEVGDTVYTLGSDLKIKSSRVVGKKVNPPRPVYRLVTANYRHVIATDNHPFLLLKKEGKFYKLSWTMLKDIKVGDLIAVVGRIPDNGKSHKIFFKPGEKGKTISWPSETTEELLWLIGFYLGDGYMDGDTRINFAVPKDDASSEKVEKLLRDLFNVKPTRRGVVLRVNSVNLVRFFTSLGLAGKARGKRIPGWVFKLPHQQKKALIDGYIAADGYKRDGHRNISVCSSNKKLLEDLKTLAISCGLNPLKISRWRRRERKPLGKKLKTYTHYFLYFSDIIPDSEIYFVPVKSIEPAGTRITYDIEVDGTANFIAQGLIVHNSKVTMKYPSVYLLGRGAKADILSVAFAGRGQHQDTGAKAVHLAPDTTSRITSKSVCKDGGRTSYRGLLHVAKGAKRVKSSVRCDALILDDISRTDTYPYNDINEEDTTATHEATVGKIGEEQLFYLMSRGLTEQEALNMIVLGFLEPFTKTLPMEYAVEFNRLIELEMSGSVG</sequence>
<dbReference type="InterPro" id="IPR036844">
    <property type="entry name" value="Hint_dom_sf"/>
</dbReference>
<evidence type="ECO:0000256" key="1">
    <source>
        <dbReference type="ARBA" id="ARBA00022813"/>
    </source>
</evidence>
<evidence type="ECO:0000256" key="2">
    <source>
        <dbReference type="ARBA" id="ARBA00023000"/>
    </source>
</evidence>
<proteinExistence type="inferred from homology"/>
<dbReference type="InterPro" id="IPR003587">
    <property type="entry name" value="Hint_dom_N"/>
</dbReference>
<dbReference type="GO" id="GO:0004519">
    <property type="term" value="F:endonuclease activity"/>
    <property type="evidence" value="ECO:0007669"/>
    <property type="project" value="InterPro"/>
</dbReference>
<feature type="domain" description="DOD-type homing endonuclease" evidence="4">
    <location>
        <begin position="126"/>
        <end position="255"/>
    </location>
</feature>
<dbReference type="SUPFAM" id="SSF55608">
    <property type="entry name" value="Homing endonucleases"/>
    <property type="match status" value="1"/>
</dbReference>
<accession>A0A7C5Q6L5</accession>
<evidence type="ECO:0000256" key="3">
    <source>
        <dbReference type="ARBA" id="ARBA00043967"/>
    </source>
</evidence>
<dbReference type="InterPro" id="IPR027434">
    <property type="entry name" value="Homing_endonucl"/>
</dbReference>
<dbReference type="CDD" id="cd00081">
    <property type="entry name" value="Hint"/>
    <property type="match status" value="1"/>
</dbReference>
<evidence type="ECO:0000259" key="4">
    <source>
        <dbReference type="PROSITE" id="PS50819"/>
    </source>
</evidence>
<dbReference type="Pfam" id="PF01458">
    <property type="entry name" value="SUFBD_core"/>
    <property type="match status" value="1"/>
</dbReference>
<dbReference type="AlphaFoldDB" id="A0A7C5Q6L5"/>